<dbReference type="InterPro" id="IPR016181">
    <property type="entry name" value="Acyl_CoA_acyltransferase"/>
</dbReference>
<dbReference type="EC" id="2.3.1.82" evidence="2 9"/>
<keyword evidence="5 9" id="KW-0046">Antibiotic resistance</keyword>
<protein>
    <recommendedName>
        <fullName evidence="3 9">Aminoglycoside N(6')-acetyltransferase type 1</fullName>
        <ecNumber evidence="2 9">2.3.1.82</ecNumber>
    </recommendedName>
    <alternativeName>
        <fullName evidence="7 9">Aminoglycoside resistance protein</fullName>
    </alternativeName>
</protein>
<keyword evidence="12" id="KW-1185">Reference proteome</keyword>
<dbReference type="EMBL" id="QTJR01000006">
    <property type="protein sequence ID" value="RDY67201.1"/>
    <property type="molecule type" value="Genomic_DNA"/>
</dbReference>
<keyword evidence="4 9" id="KW-0808">Transferase</keyword>
<organism evidence="11 12">
    <name type="scientific">Lysobacter soli</name>
    <dbReference type="NCBI Taxonomy" id="453783"/>
    <lineage>
        <taxon>Bacteria</taxon>
        <taxon>Pseudomonadati</taxon>
        <taxon>Pseudomonadota</taxon>
        <taxon>Gammaproteobacteria</taxon>
        <taxon>Lysobacterales</taxon>
        <taxon>Lysobacteraceae</taxon>
        <taxon>Lysobacter</taxon>
    </lineage>
</organism>
<evidence type="ECO:0000256" key="5">
    <source>
        <dbReference type="ARBA" id="ARBA00023251"/>
    </source>
</evidence>
<evidence type="ECO:0000259" key="10">
    <source>
        <dbReference type="PROSITE" id="PS51186"/>
    </source>
</evidence>
<dbReference type="GO" id="GO:0046677">
    <property type="term" value="P:response to antibiotic"/>
    <property type="evidence" value="ECO:0007669"/>
    <property type="project" value="UniProtKB-KW"/>
</dbReference>
<dbReference type="InterPro" id="IPR024170">
    <property type="entry name" value="Aminoglycoside_N6-AcTrfrase"/>
</dbReference>
<dbReference type="Gene3D" id="3.40.630.30">
    <property type="match status" value="1"/>
</dbReference>
<comment type="subunit">
    <text evidence="1 9">Homodimer.</text>
</comment>
<dbReference type="GO" id="GO:0047663">
    <property type="term" value="F:aminoglycoside 6'-N-acetyltransferase activity"/>
    <property type="evidence" value="ECO:0007669"/>
    <property type="project" value="UniProtKB-EC"/>
</dbReference>
<dbReference type="CDD" id="cd04301">
    <property type="entry name" value="NAT_SF"/>
    <property type="match status" value="1"/>
</dbReference>
<reference evidence="11 12" key="1">
    <citation type="submission" date="2018-08" db="EMBL/GenBank/DDBJ databases">
        <title>Lysobacter soli KCTC 22011, whole genome shotgun sequence.</title>
        <authorList>
            <person name="Zhang X."/>
            <person name="Feng G."/>
            <person name="Zhu H."/>
        </authorList>
    </citation>
    <scope>NUCLEOTIDE SEQUENCE [LARGE SCALE GENOMIC DNA]</scope>
    <source>
        <strain evidence="11 12">KCTC 22011</strain>
    </source>
</reference>
<dbReference type="Pfam" id="PF00583">
    <property type="entry name" value="Acetyltransf_1"/>
    <property type="match status" value="1"/>
</dbReference>
<sequence length="152" mass="16637">MSLHGVRRADTRDLASWMAMRLSLWPDADDTVDALLAQLEEDDQLVLLAFDADGQAIGFAEATLRHDYVNGTESSPVGFLEGLYVVPAARRSGVGRALVDAVERWTRERGCRELASDALIDNAASHAAHAAYGFEETERVVYFRKALAGATR</sequence>
<dbReference type="AlphaFoldDB" id="A0A3D8VDR7"/>
<dbReference type="PROSITE" id="PS51186">
    <property type="entry name" value="GNAT"/>
    <property type="match status" value="1"/>
</dbReference>
<gene>
    <name evidence="11" type="ORF">DX912_11105</name>
</gene>
<evidence type="ECO:0000256" key="4">
    <source>
        <dbReference type="ARBA" id="ARBA00022679"/>
    </source>
</evidence>
<evidence type="ECO:0000313" key="12">
    <source>
        <dbReference type="Proteomes" id="UP000256829"/>
    </source>
</evidence>
<evidence type="ECO:0000256" key="7">
    <source>
        <dbReference type="ARBA" id="ARBA00029660"/>
    </source>
</evidence>
<evidence type="ECO:0000256" key="2">
    <source>
        <dbReference type="ARBA" id="ARBA00012888"/>
    </source>
</evidence>
<proteinExistence type="predicted"/>
<evidence type="ECO:0000256" key="9">
    <source>
        <dbReference type="PIRNR" id="PIRNR000452"/>
    </source>
</evidence>
<dbReference type="PIRSF" id="PIRSF000452">
    <property type="entry name" value="6-N-acetyltransf"/>
    <property type="match status" value="1"/>
</dbReference>
<name>A0A3D8VDR7_9GAMM</name>
<evidence type="ECO:0000313" key="11">
    <source>
        <dbReference type="EMBL" id="RDY67201.1"/>
    </source>
</evidence>
<dbReference type="Proteomes" id="UP000256829">
    <property type="component" value="Unassembled WGS sequence"/>
</dbReference>
<dbReference type="InterPro" id="IPR000182">
    <property type="entry name" value="GNAT_dom"/>
</dbReference>
<comment type="catalytic activity">
    <reaction evidence="8 9">
        <text>kanamycin B + acetyl-CoA = N(6')-acetylkanamycin B + CoA + H(+)</text>
        <dbReference type="Rhea" id="RHEA:16449"/>
        <dbReference type="ChEBI" id="CHEBI:15378"/>
        <dbReference type="ChEBI" id="CHEBI:57287"/>
        <dbReference type="ChEBI" id="CHEBI:57288"/>
        <dbReference type="ChEBI" id="CHEBI:58390"/>
        <dbReference type="ChEBI" id="CHEBI:58549"/>
        <dbReference type="EC" id="2.3.1.82"/>
    </reaction>
</comment>
<comment type="function">
    <text evidence="9">Catalyzes the transfer of an acetyl group from acetyl-CoA to the 6'-amino group of aminoglycoside molecules conferring resistance to antibiotics containing the purpurosamine ring.</text>
</comment>
<evidence type="ECO:0000256" key="8">
    <source>
        <dbReference type="ARBA" id="ARBA00048923"/>
    </source>
</evidence>
<feature type="domain" description="N-acetyltransferase" evidence="10">
    <location>
        <begin position="4"/>
        <end position="152"/>
    </location>
</feature>
<evidence type="ECO:0000256" key="3">
    <source>
        <dbReference type="ARBA" id="ARBA00017677"/>
    </source>
</evidence>
<keyword evidence="6 9" id="KW-0012">Acyltransferase</keyword>
<dbReference type="SUPFAM" id="SSF55729">
    <property type="entry name" value="Acyl-CoA N-acyltransferases (Nat)"/>
    <property type="match status" value="1"/>
</dbReference>
<dbReference type="NCBIfam" id="NF043067">
    <property type="entry name" value="AAC_6p_group_E"/>
    <property type="match status" value="1"/>
</dbReference>
<evidence type="ECO:0000256" key="6">
    <source>
        <dbReference type="ARBA" id="ARBA00023315"/>
    </source>
</evidence>
<comment type="caution">
    <text evidence="11">The sequence shown here is derived from an EMBL/GenBank/DDBJ whole genome shotgun (WGS) entry which is preliminary data.</text>
</comment>
<dbReference type="RefSeq" id="WP_115842572.1">
    <property type="nucleotide sequence ID" value="NZ_CP183976.1"/>
</dbReference>
<accession>A0A3D8VDR7</accession>
<evidence type="ECO:0000256" key="1">
    <source>
        <dbReference type="ARBA" id="ARBA00011738"/>
    </source>
</evidence>
<dbReference type="PANTHER" id="PTHR43072">
    <property type="entry name" value="N-ACETYLTRANSFERASE"/>
    <property type="match status" value="1"/>
</dbReference>